<dbReference type="EMBL" id="JXSQ01000006">
    <property type="protein sequence ID" value="KIP52870.1"/>
    <property type="molecule type" value="Genomic_DNA"/>
</dbReference>
<evidence type="ECO:0000313" key="1">
    <source>
        <dbReference type="EMBL" id="KIP52870.1"/>
    </source>
</evidence>
<evidence type="ECO:0008006" key="3">
    <source>
        <dbReference type="Google" id="ProtNLM"/>
    </source>
</evidence>
<protein>
    <recommendedName>
        <fullName evidence="3">NERD domain-containing protein</fullName>
    </recommendedName>
</protein>
<organism evidence="1 2">
    <name type="scientific">Leucobacter komagatae</name>
    <dbReference type="NCBI Taxonomy" id="55969"/>
    <lineage>
        <taxon>Bacteria</taxon>
        <taxon>Bacillati</taxon>
        <taxon>Actinomycetota</taxon>
        <taxon>Actinomycetes</taxon>
        <taxon>Micrococcales</taxon>
        <taxon>Microbacteriaceae</taxon>
        <taxon>Leucobacter</taxon>
    </lineage>
</organism>
<name>A0A0D0H6Q5_9MICO</name>
<keyword evidence="2" id="KW-1185">Reference proteome</keyword>
<comment type="caution">
    <text evidence="1">The sequence shown here is derived from an EMBL/GenBank/DDBJ whole genome shotgun (WGS) entry which is preliminary data.</text>
</comment>
<accession>A0A0D0H6Q5</accession>
<reference evidence="1 2" key="1">
    <citation type="submission" date="2015-01" db="EMBL/GenBank/DDBJ databases">
        <title>Draft genome sequence of Leucobacter komagatae strain VKM ST2845.</title>
        <authorList>
            <person name="Karlyshev A.V."/>
            <person name="Kudryashova E.B."/>
        </authorList>
    </citation>
    <scope>NUCLEOTIDE SEQUENCE [LARGE SCALE GENOMIC DNA]</scope>
    <source>
        <strain evidence="1 2">VKM ST2845</strain>
    </source>
</reference>
<gene>
    <name evidence="1" type="ORF">SD72_06685</name>
</gene>
<dbReference type="Proteomes" id="UP000032120">
    <property type="component" value="Unassembled WGS sequence"/>
</dbReference>
<dbReference type="AlphaFoldDB" id="A0A0D0H6Q5"/>
<proteinExistence type="predicted"/>
<evidence type="ECO:0000313" key="2">
    <source>
        <dbReference type="Proteomes" id="UP000032120"/>
    </source>
</evidence>
<sequence>MALPDHGAGAVSPSAIRSVLKRDDIGGPNVLLLEDPYSEVFVQSITFFGGPYLVSGGSGEHSVSNLENLIEAGFGEPWMSQKLRALARQLVQGMLTVSDIVLKRAGLARGTEPAGSARTPVDVPGAARLSELTNATFISNEELEAHGPWLRMVVDTFALDPGDLKNPCLDDYTDDRLYATPFLRTAEGYRVVLPLDLAISIRFHLLRYVTQEAQLAEFGKRWREAALRRLMRLLPPDTPLAELEHCESFSRYLISIDDKRDLHLVLATDPLVDWEAEIWGQYNTHPTLEQLADLMSPEARAGYSSAEDMIHLVVTDSPGRGAFWGVPNVEDSDPMLIARSSDLEVMLHQETDGLLGLLLFTQAVENRPGDSMSFSILDEFSSYAQNDKSFYLSDDRPATFTSFQTGEGLSPVLKFFKETDRHGVVAPVPGAPIIQVQRRYQLDAPEIFVTRPNTSYIGSVVELDHKTIFITLNPGAEEFVGVETDLLDCVAYWVRECAARAAVTPASDVEELVLSVSDPELWKKADVRSTTDSAVRARQTDRGLALEFTYAFAAQLQQPRNTAERELVAVLLSRLFGAAKDVLAEMLDLVAPEGGKRMINVFSQDHSPDMLAVNLPRPLKGHEQVDAQLLDGLGEWLTSPTGGGFSTGTFADRDRVRVLNSAVSHLFKLLEDDVAVFDRSNLIDFLVAQNESLLHSARLSSTLLAARLACFGEQSHTVTELVKHRKEIAAAHRANRFLIEYAAAQPPAGTRVITILDYYRILSIAKEIGERGTISDFLHHNLADFQVSILESGRLGVSREQPVMAAMEKYSASSGTRAVRDALRDDAQESFSQFDGEAFITSSSQAMNAEFGFTLGDLREVCGGLLDLATADRVTRIDRATAITKIAASRNMSQEAVSTVVSAITLTPRSCFLSIGQDAWPWRFNRDMSYIRRPLVLQGNDLVFGFRGIYRLGVYWADNLRSGRLQGRAKSIEMQHFISRARGKVNDDFARLVAARCQQLGMDVRVSVKKIGKNVIADSAGNELGDVDILAVHPRTRSIIAVEAKDFEIARTPAEIHNELQKLFLGKKNKKSTVELHSRRIDWLRENVHEVVAALGHGNDASGWRVVGAVVTSDPLLTPLLHETPFPVIPFDDLELNSLSPSSMGRTPRSKRGGRE</sequence>